<feature type="signal peptide" evidence="1">
    <location>
        <begin position="1"/>
        <end position="21"/>
    </location>
</feature>
<keyword evidence="3" id="KW-1185">Reference proteome</keyword>
<dbReference type="Pfam" id="PF01547">
    <property type="entry name" value="SBP_bac_1"/>
    <property type="match status" value="1"/>
</dbReference>
<name>A0ABT1YAL0_9BACL</name>
<protein>
    <submittedName>
        <fullName evidence="2">Extracellular solute-binding protein</fullName>
    </submittedName>
</protein>
<dbReference type="InterPro" id="IPR050490">
    <property type="entry name" value="Bact_solute-bd_prot1"/>
</dbReference>
<sequence>MKKWLYMIFIAIIMTSMTACSFGGSEEMANTEKMVSKGKKTVVTLALQEWPSTMQKSSEFFRTVEKKFEEKYPDIDLQIQISEDYEKYKKTTNAALLSGKGPDIFEISSLPIDDYVSKKLLLNMDESMGQDKTLNKSDLQMNILDVMKLNGGMYAMPIGFSLRAFVGDGDILKNANVDDKKWTWKEFEETSKKLGKSGTERRYALANDPPEVLLQEMIVDKYSEFVDHTAKKAKFDAPLFIEAMKQIKKMYDDKVMTSEPADIGKQMFCSTVLQSPADLVNGLHQLFSNPKLLQKPEQTGGARIITTSRFAIQAKSSVKEEAWKVIAFLLSEEGQSLQERQGFSMLKSVNETQLNDIQKQVNSGTYKLPDGRAPKVSDEEFTQFKQFIRTANNFTKVDGSVISIVGDESRSFFSEQKSPEEVAKLIQNKATTFLNE</sequence>
<dbReference type="Gene3D" id="3.40.190.10">
    <property type="entry name" value="Periplasmic binding protein-like II"/>
    <property type="match status" value="1"/>
</dbReference>
<dbReference type="PANTHER" id="PTHR43649:SF12">
    <property type="entry name" value="DIACETYLCHITOBIOSE BINDING PROTEIN DASA"/>
    <property type="match status" value="1"/>
</dbReference>
<comment type="caution">
    <text evidence="2">The sequence shown here is derived from an EMBL/GenBank/DDBJ whole genome shotgun (WGS) entry which is preliminary data.</text>
</comment>
<dbReference type="InterPro" id="IPR006059">
    <property type="entry name" value="SBP"/>
</dbReference>
<dbReference type="Proteomes" id="UP001300012">
    <property type="component" value="Unassembled WGS sequence"/>
</dbReference>
<evidence type="ECO:0000256" key="1">
    <source>
        <dbReference type="SAM" id="SignalP"/>
    </source>
</evidence>
<proteinExistence type="predicted"/>
<dbReference type="PANTHER" id="PTHR43649">
    <property type="entry name" value="ARABINOSE-BINDING PROTEIN-RELATED"/>
    <property type="match status" value="1"/>
</dbReference>
<evidence type="ECO:0000313" key="3">
    <source>
        <dbReference type="Proteomes" id="UP001300012"/>
    </source>
</evidence>
<organism evidence="2 3">
    <name type="scientific">Paenibacillus radicis</name>
    <name type="common">ex Xue et al. 2023</name>
    <dbReference type="NCBI Taxonomy" id="2972489"/>
    <lineage>
        <taxon>Bacteria</taxon>
        <taxon>Bacillati</taxon>
        <taxon>Bacillota</taxon>
        <taxon>Bacilli</taxon>
        <taxon>Bacillales</taxon>
        <taxon>Paenibacillaceae</taxon>
        <taxon>Paenibacillus</taxon>
    </lineage>
</organism>
<dbReference type="RefSeq" id="WP_258211854.1">
    <property type="nucleotide sequence ID" value="NZ_JANQBD010000002.1"/>
</dbReference>
<accession>A0ABT1YAL0</accession>
<feature type="chain" id="PRO_5046900528" evidence="1">
    <location>
        <begin position="22"/>
        <end position="436"/>
    </location>
</feature>
<reference evidence="2 3" key="1">
    <citation type="submission" date="2022-08" db="EMBL/GenBank/DDBJ databases">
        <title>Paenibacillus endoradicis sp. nov., Paenibacillus radicibacter sp. nov and Paenibacillus pararadicis sp. nov., three cold-adapted plant growth-promoting bacteria isolated from root of Larix gmelinii in Great Khingan.</title>
        <authorList>
            <person name="Xue H."/>
        </authorList>
    </citation>
    <scope>NUCLEOTIDE SEQUENCE [LARGE SCALE GENOMIC DNA]</scope>
    <source>
        <strain evidence="2 3">N5-1-1-5</strain>
    </source>
</reference>
<dbReference type="SUPFAM" id="SSF53850">
    <property type="entry name" value="Periplasmic binding protein-like II"/>
    <property type="match status" value="1"/>
</dbReference>
<dbReference type="PROSITE" id="PS51257">
    <property type="entry name" value="PROKAR_LIPOPROTEIN"/>
    <property type="match status" value="1"/>
</dbReference>
<dbReference type="EMBL" id="JANQBD010000002">
    <property type="protein sequence ID" value="MCR8630235.1"/>
    <property type="molecule type" value="Genomic_DNA"/>
</dbReference>
<evidence type="ECO:0000313" key="2">
    <source>
        <dbReference type="EMBL" id="MCR8630235.1"/>
    </source>
</evidence>
<gene>
    <name evidence="2" type="ORF">NV381_03365</name>
</gene>
<keyword evidence="1" id="KW-0732">Signal</keyword>